<keyword evidence="1" id="KW-0067">ATP-binding</keyword>
<keyword evidence="4" id="KW-1185">Reference proteome</keyword>
<dbReference type="InterPro" id="IPR027417">
    <property type="entry name" value="P-loop_NTPase"/>
</dbReference>
<organism evidence="3 4">
    <name type="scientific">Isoptericola halotolerans</name>
    <dbReference type="NCBI Taxonomy" id="300560"/>
    <lineage>
        <taxon>Bacteria</taxon>
        <taxon>Bacillati</taxon>
        <taxon>Actinomycetota</taxon>
        <taxon>Actinomycetes</taxon>
        <taxon>Micrococcales</taxon>
        <taxon>Promicromonosporaceae</taxon>
        <taxon>Isoptericola</taxon>
    </lineage>
</organism>
<sequence length="374" mass="40089">MKLALRDWPEVAERSGLTRRARDQHGASVREVPLVRHVDLNNGNAVLEVEPVGGSIAEYSARAAALAGAFGAVRVSIEPGRSPGMVRLTVVDADPLSDTRVSTNPYVVGDGVRVALGVFEDGSPWEHDWVDASHVALQGATRSGKSVITYSLLGGVAGRDDVIVTGVDPTGVLFRPWLNHPASDLRVSGTRDMSAAAAVLHRLTEIVDARIAALGDRDKVEAFSAEEPLLLVVLEEYPGVLAASMAEDAGQARKPAERVQPRIKRSVQRLVQEGAKVGVRVLILAQRMDAEIIGGAERSNLGTRVSMRVDAPEAVRMLHPQAPQDVPERMTYASPGVAYVDVPGRGGRWTKANLMEYGDYLAVVRGENKNVVPS</sequence>
<dbReference type="InterPro" id="IPR002543">
    <property type="entry name" value="FtsK_dom"/>
</dbReference>
<keyword evidence="1" id="KW-0547">Nucleotide-binding</keyword>
<evidence type="ECO:0000259" key="2">
    <source>
        <dbReference type="PROSITE" id="PS50901"/>
    </source>
</evidence>
<comment type="caution">
    <text evidence="3">The sequence shown here is derived from an EMBL/GenBank/DDBJ whole genome shotgun (WGS) entry which is preliminary data.</text>
</comment>
<gene>
    <name evidence="3" type="ORF">HDG69_002246</name>
</gene>
<protein>
    <submittedName>
        <fullName evidence="3">S-DNA-T family DNA segregation ATPase FtsK/SpoIIIE</fullName>
    </submittedName>
</protein>
<reference evidence="3 4" key="1">
    <citation type="submission" date="2020-05" db="EMBL/GenBank/DDBJ databases">
        <title>Genomic Encyclopedia of Type Strains, Phase III (KMG-III): the genomes of soil and plant-associated and newly described type strains.</title>
        <authorList>
            <person name="Whitman W."/>
        </authorList>
    </citation>
    <scope>NUCLEOTIDE SEQUENCE [LARGE SCALE GENOMIC DNA]</scope>
    <source>
        <strain evidence="3 4">KCTC 19046</strain>
    </source>
</reference>
<feature type="binding site" evidence="1">
    <location>
        <begin position="139"/>
        <end position="146"/>
    </location>
    <ligand>
        <name>ATP</name>
        <dbReference type="ChEBI" id="CHEBI:30616"/>
    </ligand>
</feature>
<dbReference type="RefSeq" id="WP_171783858.1">
    <property type="nucleotide sequence ID" value="NZ_JABEZU010000002.1"/>
</dbReference>
<dbReference type="SUPFAM" id="SSF52540">
    <property type="entry name" value="P-loop containing nucleoside triphosphate hydrolases"/>
    <property type="match status" value="1"/>
</dbReference>
<dbReference type="Proteomes" id="UP000757540">
    <property type="component" value="Unassembled WGS sequence"/>
</dbReference>
<dbReference type="Gene3D" id="3.40.50.300">
    <property type="entry name" value="P-loop containing nucleotide triphosphate hydrolases"/>
    <property type="match status" value="1"/>
</dbReference>
<dbReference type="PROSITE" id="PS50901">
    <property type="entry name" value="FTSK"/>
    <property type="match status" value="1"/>
</dbReference>
<dbReference type="EMBL" id="JABEZU010000002">
    <property type="protein sequence ID" value="NOV97671.1"/>
    <property type="molecule type" value="Genomic_DNA"/>
</dbReference>
<evidence type="ECO:0000313" key="4">
    <source>
        <dbReference type="Proteomes" id="UP000757540"/>
    </source>
</evidence>
<name>A0ABX2A4T2_9MICO</name>
<feature type="domain" description="FtsK" evidence="2">
    <location>
        <begin position="122"/>
        <end position="316"/>
    </location>
</feature>
<evidence type="ECO:0000256" key="1">
    <source>
        <dbReference type="PROSITE-ProRule" id="PRU00289"/>
    </source>
</evidence>
<dbReference type="Pfam" id="PF01580">
    <property type="entry name" value="FtsK_SpoIIIE"/>
    <property type="match status" value="1"/>
</dbReference>
<evidence type="ECO:0000313" key="3">
    <source>
        <dbReference type="EMBL" id="NOV97671.1"/>
    </source>
</evidence>
<proteinExistence type="predicted"/>
<accession>A0ABX2A4T2</accession>